<evidence type="ECO:0000313" key="5">
    <source>
        <dbReference type="Proteomes" id="UP001152888"/>
    </source>
</evidence>
<dbReference type="PANTHER" id="PTHR36159:SF1">
    <property type="entry name" value="RETROVIRUS-RELATED POL POLYPROTEIN FROM TRANSPOSON 412-LIKE PROTEIN"/>
    <property type="match status" value="1"/>
</dbReference>
<protein>
    <submittedName>
        <fullName evidence="4">Uncharacterized protein</fullName>
    </submittedName>
</protein>
<proteinExistence type="predicted"/>
<evidence type="ECO:0000259" key="2">
    <source>
        <dbReference type="Pfam" id="PF08398"/>
    </source>
</evidence>
<dbReference type="Pfam" id="PF21738">
    <property type="entry name" value="DJR-like_dom"/>
    <property type="match status" value="1"/>
</dbReference>
<dbReference type="InterPro" id="IPR013607">
    <property type="entry name" value="Phospholipase_A2-like"/>
</dbReference>
<evidence type="ECO:0000313" key="4">
    <source>
        <dbReference type="EMBL" id="CAH2011821.1"/>
    </source>
</evidence>
<dbReference type="OrthoDB" id="6746907at2759"/>
<dbReference type="PANTHER" id="PTHR36159">
    <property type="entry name" value="PROTEIN CBG23766"/>
    <property type="match status" value="1"/>
</dbReference>
<evidence type="ECO:0000256" key="1">
    <source>
        <dbReference type="SAM" id="MobiDB-lite"/>
    </source>
</evidence>
<dbReference type="Pfam" id="PF08398">
    <property type="entry name" value="Phospholip_A2_4"/>
    <property type="match status" value="1"/>
</dbReference>
<keyword evidence="5" id="KW-1185">Reference proteome</keyword>
<dbReference type="Proteomes" id="UP001152888">
    <property type="component" value="Unassembled WGS sequence"/>
</dbReference>
<dbReference type="InterPro" id="IPR049512">
    <property type="entry name" value="DJR-like_dom"/>
</dbReference>
<reference evidence="4" key="1">
    <citation type="submission" date="2022-03" db="EMBL/GenBank/DDBJ databases">
        <authorList>
            <person name="Sayadi A."/>
        </authorList>
    </citation>
    <scope>NUCLEOTIDE SEQUENCE</scope>
</reference>
<name>A0A9P0M9F2_ACAOB</name>
<gene>
    <name evidence="4" type="ORF">ACAOBT_LOCUS32427</name>
</gene>
<dbReference type="GO" id="GO:0005198">
    <property type="term" value="F:structural molecule activity"/>
    <property type="evidence" value="ECO:0007669"/>
    <property type="project" value="InterPro"/>
</dbReference>
<dbReference type="AlphaFoldDB" id="A0A9P0M9F2"/>
<evidence type="ECO:0000259" key="3">
    <source>
        <dbReference type="Pfam" id="PF21738"/>
    </source>
</evidence>
<comment type="caution">
    <text evidence="4">The sequence shown here is derived from an EMBL/GenBank/DDBJ whole genome shotgun (WGS) entry which is preliminary data.</text>
</comment>
<accession>A0A9P0M9F2</accession>
<sequence length="440" mass="48050">MIVHSTMTRTFQQTPIVRGRGLISNVIENLPFEAHIPGYNFCGPSTKLQKRLQRGDVGINPLDEFCKQHDIFYSQQKDLTARQQADKLLADQAIQRAFASDSSFGERMAGLGVAGAMKAKKKMGFGLRKHSTQQRKKRLNKMGKGLRKKSPKSQRSKRRLRILPLPKTGGFLPLLLPILGALGALGGGAASIAKAVNDAKANQSQLTEQKRHNLALEASRKVFTCCRMSILNVTQKPLVDNSITELEYHTYQPFINSNFDYNDEIRIAVQELDAYTLPSQSLLYLEGELTKADGTAVTTKNADGTTVTTLQLINNAFAFLFRELGYELNGVVVDSVRNVGLTSTLKGPECAVKSGGGVGVFTLDQTGDFLPTDEADEASCSFPAIVDKGISSSESLYEHINTLLLIVVSVSLSWSSLLLANDSQSDGISSPFIRLCSISE</sequence>
<feature type="domain" description="Phospholipase A2-like" evidence="2">
    <location>
        <begin position="34"/>
        <end position="105"/>
    </location>
</feature>
<dbReference type="EMBL" id="CAKOFQ010008120">
    <property type="protein sequence ID" value="CAH2011821.1"/>
    <property type="molecule type" value="Genomic_DNA"/>
</dbReference>
<organism evidence="4 5">
    <name type="scientific">Acanthoscelides obtectus</name>
    <name type="common">Bean weevil</name>
    <name type="synonym">Bruchus obtectus</name>
    <dbReference type="NCBI Taxonomy" id="200917"/>
    <lineage>
        <taxon>Eukaryota</taxon>
        <taxon>Metazoa</taxon>
        <taxon>Ecdysozoa</taxon>
        <taxon>Arthropoda</taxon>
        <taxon>Hexapoda</taxon>
        <taxon>Insecta</taxon>
        <taxon>Pterygota</taxon>
        <taxon>Neoptera</taxon>
        <taxon>Endopterygota</taxon>
        <taxon>Coleoptera</taxon>
        <taxon>Polyphaga</taxon>
        <taxon>Cucujiformia</taxon>
        <taxon>Chrysomeloidea</taxon>
        <taxon>Chrysomelidae</taxon>
        <taxon>Bruchinae</taxon>
        <taxon>Bruchini</taxon>
        <taxon>Acanthoscelides</taxon>
    </lineage>
</organism>
<feature type="domain" description="Double jelly roll-like" evidence="3">
    <location>
        <begin position="311"/>
        <end position="346"/>
    </location>
</feature>
<feature type="region of interest" description="Disordered" evidence="1">
    <location>
        <begin position="124"/>
        <end position="158"/>
    </location>
</feature>